<dbReference type="AlphaFoldDB" id="A0AAF5D276"/>
<feature type="transmembrane region" description="Helical" evidence="8">
    <location>
        <begin position="1149"/>
        <end position="1174"/>
    </location>
</feature>
<evidence type="ECO:0000256" key="1">
    <source>
        <dbReference type="ARBA" id="ARBA00004141"/>
    </source>
</evidence>
<evidence type="ECO:0000256" key="7">
    <source>
        <dbReference type="SAM" id="MobiDB-lite"/>
    </source>
</evidence>
<keyword evidence="4 8" id="KW-1133">Transmembrane helix</keyword>
<dbReference type="GO" id="GO:0008289">
    <property type="term" value="F:lipid binding"/>
    <property type="evidence" value="ECO:0007669"/>
    <property type="project" value="InterPro"/>
</dbReference>
<evidence type="ECO:0000313" key="10">
    <source>
        <dbReference type="WBParaSite" id="TCONS_00004584.p1"/>
    </source>
</evidence>
<dbReference type="InterPro" id="IPR037239">
    <property type="entry name" value="OSBP_sf"/>
</dbReference>
<feature type="compositionally biased region" description="Basic and acidic residues" evidence="7">
    <location>
        <begin position="263"/>
        <end position="275"/>
    </location>
</feature>
<protein>
    <submittedName>
        <fullName evidence="10">Major facilitator superfamily (MFS) profile domain-containing protein</fullName>
    </submittedName>
</protein>
<dbReference type="GO" id="GO:0022857">
    <property type="term" value="F:transmembrane transporter activity"/>
    <property type="evidence" value="ECO:0007669"/>
    <property type="project" value="InterPro"/>
</dbReference>
<dbReference type="GO" id="GO:0016020">
    <property type="term" value="C:membrane"/>
    <property type="evidence" value="ECO:0007669"/>
    <property type="project" value="UniProtKB-SubCell"/>
</dbReference>
<dbReference type="Pfam" id="PF01679">
    <property type="entry name" value="Pmp3"/>
    <property type="match status" value="1"/>
</dbReference>
<dbReference type="InterPro" id="IPR036259">
    <property type="entry name" value="MFS_trans_sf"/>
</dbReference>
<evidence type="ECO:0000256" key="6">
    <source>
        <dbReference type="SAM" id="Coils"/>
    </source>
</evidence>
<feature type="transmembrane region" description="Helical" evidence="8">
    <location>
        <begin position="12"/>
        <end position="28"/>
    </location>
</feature>
<feature type="coiled-coil region" evidence="6">
    <location>
        <begin position="313"/>
        <end position="340"/>
    </location>
</feature>
<dbReference type="InterPro" id="IPR000612">
    <property type="entry name" value="PMP3"/>
</dbReference>
<dbReference type="PANTHER" id="PTHR23507:SF11">
    <property type="entry name" value="SOLUTE CARRIER FAMILY RELATED"/>
    <property type="match status" value="1"/>
</dbReference>
<feature type="transmembrane region" description="Helical" evidence="8">
    <location>
        <begin position="1117"/>
        <end position="1137"/>
    </location>
</feature>
<evidence type="ECO:0000256" key="4">
    <source>
        <dbReference type="ARBA" id="ARBA00022989"/>
    </source>
</evidence>
<dbReference type="Pfam" id="PF07690">
    <property type="entry name" value="MFS_1"/>
    <property type="match status" value="1"/>
</dbReference>
<dbReference type="SUPFAM" id="SSF103473">
    <property type="entry name" value="MFS general substrate transporter"/>
    <property type="match status" value="1"/>
</dbReference>
<dbReference type="Proteomes" id="UP000035681">
    <property type="component" value="Unplaced"/>
</dbReference>
<feature type="transmembrane region" description="Helical" evidence="8">
    <location>
        <begin position="863"/>
        <end position="886"/>
    </location>
</feature>
<comment type="subcellular location">
    <subcellularLocation>
        <location evidence="1">Membrane</location>
        <topology evidence="1">Multi-pass membrane protein</topology>
    </subcellularLocation>
</comment>
<dbReference type="WBParaSite" id="TCONS_00004584.p1">
    <property type="protein sequence ID" value="TCONS_00004584.p1"/>
    <property type="gene ID" value="XLOC_002259"/>
</dbReference>
<evidence type="ECO:0000313" key="9">
    <source>
        <dbReference type="Proteomes" id="UP000035681"/>
    </source>
</evidence>
<dbReference type="Pfam" id="PF01237">
    <property type="entry name" value="Oxysterol_BP"/>
    <property type="match status" value="1"/>
</dbReference>
<dbReference type="PANTHER" id="PTHR23507">
    <property type="entry name" value="ZGC:174356"/>
    <property type="match status" value="1"/>
</dbReference>
<feature type="transmembrane region" description="Helical" evidence="8">
    <location>
        <begin position="907"/>
        <end position="929"/>
    </location>
</feature>
<feature type="region of interest" description="Disordered" evidence="7">
    <location>
        <begin position="256"/>
        <end position="275"/>
    </location>
</feature>
<comment type="similarity">
    <text evidence="2">Belongs to the UPF0057 (PMP3) family.</text>
</comment>
<dbReference type="Gene3D" id="1.20.1250.20">
    <property type="entry name" value="MFS general substrate transporter like domains"/>
    <property type="match status" value="2"/>
</dbReference>
<evidence type="ECO:0000256" key="5">
    <source>
        <dbReference type="ARBA" id="ARBA00023136"/>
    </source>
</evidence>
<keyword evidence="5 8" id="KW-0472">Membrane</keyword>
<feature type="transmembrane region" description="Helical" evidence="8">
    <location>
        <begin position="1059"/>
        <end position="1080"/>
    </location>
</feature>
<dbReference type="InterPro" id="IPR000648">
    <property type="entry name" value="Oxysterol-bd"/>
</dbReference>
<feature type="transmembrane region" description="Helical" evidence="8">
    <location>
        <begin position="935"/>
        <end position="952"/>
    </location>
</feature>
<proteinExistence type="inferred from homology"/>
<dbReference type="Gene3D" id="2.40.160.120">
    <property type="match status" value="1"/>
</dbReference>
<dbReference type="PROSITE" id="PS01309">
    <property type="entry name" value="UPF0057"/>
    <property type="match status" value="1"/>
</dbReference>
<keyword evidence="6" id="KW-0175">Coiled coil</keyword>
<feature type="transmembrane region" description="Helical" evidence="8">
    <location>
        <begin position="1180"/>
        <end position="1201"/>
    </location>
</feature>
<keyword evidence="3 8" id="KW-0812">Transmembrane</keyword>
<evidence type="ECO:0000256" key="8">
    <source>
        <dbReference type="SAM" id="Phobius"/>
    </source>
</evidence>
<dbReference type="SUPFAM" id="SSF144000">
    <property type="entry name" value="Oxysterol-binding protein-like"/>
    <property type="match status" value="1"/>
</dbReference>
<evidence type="ECO:0000256" key="2">
    <source>
        <dbReference type="ARBA" id="ARBA00009530"/>
    </source>
</evidence>
<sequence length="1313" mass="151015">YKMTAECNLGNILKLILAFIFPPLGVFLDRGCDLNFHDFFGELMNNALLKLKLSRSGKDKTENLKRIEDTNNNNNKVTVQPNDYTGILKARVNTTRKIIPGKKYKGILSCGILTLGRLKIKKAEKIGVDNRNLKNITIDLSGVDIYYDDTKYFFSFNIPNVCLRVQPKQKEYENWKQMILQHKWYIQYKNKGIITFKKDGIKIPDIEIDDETSDYTEDSSRRTKTIDEAKYMNTFKEKNQISQTKEIINNNEKLLSSTSDSLSNEKKSKNVPDLKSSEMMEEMMELIKLLMSTVQTMNDRIIKLEMSISVKDTDSNKDNSKELSEKINDLKDKNEEMIKSSSLKESTIASNNDSYPLSPSSTTDKTPSIFIDYKNKKRRETLPTTQTIPESLSYTQIFKCLLSGGHFPISIYEPISSIQLLCCEVQNAKILNNITNLTDPIERILKVAEFVIGSSGDCLIPGRRKCFTSFPGETFDYISNDGWKFHGEHILKSPMTLASYIEHETWEMFMAAELRCNISYNVIEIKSDLPIRLNVKNKESFIWTKPKFVISNIKSLPKNRQSYYNDTIKIHNSSGLTIELTFNKKGEVYGKLINNNKVTLAEIEGNYFSVVKYTINSKQYTLYTAPNISTYNENYYSFNQFTIGINEIFKDEAPYIPRSDSRHRNDIRYLEEGLTEKSNSEKISLSVKYKNLTEHNPLWFTKVYDQFSNAILYKSNSKYWQSKMEKFNTEEGKKNIWRTFSLIFSYCCTEFILFFIYFGWIFAQSIESPGIYQKICLIYYNTSNIVDCTNINDGDVEDEIQQRTAQWYLYTSLAYMVPALFVDTILGAYGDKYGRRFNILFGIIGLAFSQFFYIIILNPSINAPYWIMIPVLFVSGFTGFINTIPASCNAYLADQISDTSSLTIRSGILSLFQLIASSLGGICVGLLYYVSVTNAVIIELVFFSLSFLIVLWKVKHNPNKIRTFSIEPIYEENEINQNNKSFYGIFKNIIIDIKYLLLNGWRTYTKKRSGNKRLFMWITGGALMISYTTSVETRMSSVMNSYAFRRTDDDALDWDSKRLGFWNGIGYGSLIVGTFIGVFIFKRIFKFQETTLIIISLLSSSSRLFLIAFATTDFQMYLANICGCFASLIQPATVSFISQLVSLDEVGRAFALFGIGSNITFIIINLIFSSIYILCETWMPGFLFLFIGIIQIIFVIAMIWVHYQSKVEGISAIKIVRDNTAGNEQRPRMSIDVSSFINRHFNIKQNNDINDTNKVATLTSLKKVLRNKLSQNSNTNVRNENIEQQNRPVNTISTNLMKLNNYYERRASIITFH</sequence>
<accession>A0AAF5D276</accession>
<feature type="region of interest" description="Disordered" evidence="7">
    <location>
        <begin position="341"/>
        <end position="364"/>
    </location>
</feature>
<keyword evidence="9" id="KW-1185">Reference proteome</keyword>
<name>A0AAF5D276_STRER</name>
<feature type="transmembrane region" description="Helical" evidence="8">
    <location>
        <begin position="837"/>
        <end position="857"/>
    </location>
</feature>
<dbReference type="InterPro" id="IPR011701">
    <property type="entry name" value="MFS"/>
</dbReference>
<reference evidence="10" key="1">
    <citation type="submission" date="2024-02" db="UniProtKB">
        <authorList>
            <consortium name="WormBaseParasite"/>
        </authorList>
    </citation>
    <scope>IDENTIFICATION</scope>
</reference>
<evidence type="ECO:0000256" key="3">
    <source>
        <dbReference type="ARBA" id="ARBA00022692"/>
    </source>
</evidence>
<organism evidence="9 10">
    <name type="scientific">Strongyloides stercoralis</name>
    <name type="common">Threadworm</name>
    <dbReference type="NCBI Taxonomy" id="6248"/>
    <lineage>
        <taxon>Eukaryota</taxon>
        <taxon>Metazoa</taxon>
        <taxon>Ecdysozoa</taxon>
        <taxon>Nematoda</taxon>
        <taxon>Chromadorea</taxon>
        <taxon>Rhabditida</taxon>
        <taxon>Tylenchina</taxon>
        <taxon>Panagrolaimomorpha</taxon>
        <taxon>Strongyloidoidea</taxon>
        <taxon>Strongyloididae</taxon>
        <taxon>Strongyloides</taxon>
    </lineage>
</organism>
<feature type="transmembrane region" description="Helical" evidence="8">
    <location>
        <begin position="1014"/>
        <end position="1031"/>
    </location>
</feature>
<feature type="transmembrane region" description="Helical" evidence="8">
    <location>
        <begin position="743"/>
        <end position="763"/>
    </location>
</feature>